<protein>
    <submittedName>
        <fullName evidence="1">Uncharacterized protein</fullName>
    </submittedName>
</protein>
<gene>
    <name evidence="1" type="ORF">FO442_15225</name>
</gene>
<dbReference type="AlphaFoldDB" id="A0A556MMU2"/>
<dbReference type="Proteomes" id="UP000316008">
    <property type="component" value="Unassembled WGS sequence"/>
</dbReference>
<dbReference type="OrthoDB" id="9835592at2"/>
<evidence type="ECO:0000313" key="1">
    <source>
        <dbReference type="EMBL" id="TSJ41260.1"/>
    </source>
</evidence>
<name>A0A556MMU2_9FLAO</name>
<accession>A0A556MMU2</accession>
<proteinExistence type="predicted"/>
<organism evidence="1 2">
    <name type="scientific">Fluviicola chungangensis</name>
    <dbReference type="NCBI Taxonomy" id="2597671"/>
    <lineage>
        <taxon>Bacteria</taxon>
        <taxon>Pseudomonadati</taxon>
        <taxon>Bacteroidota</taxon>
        <taxon>Flavobacteriia</taxon>
        <taxon>Flavobacteriales</taxon>
        <taxon>Crocinitomicaceae</taxon>
        <taxon>Fluviicola</taxon>
    </lineage>
</organism>
<comment type="caution">
    <text evidence="1">The sequence shown here is derived from an EMBL/GenBank/DDBJ whole genome shotgun (WGS) entry which is preliminary data.</text>
</comment>
<keyword evidence="2" id="KW-1185">Reference proteome</keyword>
<dbReference type="EMBL" id="VLPL01000008">
    <property type="protein sequence ID" value="TSJ41260.1"/>
    <property type="molecule type" value="Genomic_DNA"/>
</dbReference>
<dbReference type="RefSeq" id="WP_144334071.1">
    <property type="nucleotide sequence ID" value="NZ_VLPL01000008.1"/>
</dbReference>
<evidence type="ECO:0000313" key="2">
    <source>
        <dbReference type="Proteomes" id="UP000316008"/>
    </source>
</evidence>
<sequence>MINSKEAQAMLVDVCTKVIGTLSEENNIEKTQLNIRIDLEFPTAKPVFALFNQTKFVKPSDLNTIINAGGGKGMGMIVGMYVRDVIKNIFVSSMKEFQVNDTKELFLLLYVKQEDQTAVPYIAIYKQGIKLDALPVAQLIGIG</sequence>
<reference evidence="1 2" key="1">
    <citation type="submission" date="2019-07" db="EMBL/GenBank/DDBJ databases">
        <authorList>
            <person name="Huq M.A."/>
        </authorList>
    </citation>
    <scope>NUCLEOTIDE SEQUENCE [LARGE SCALE GENOMIC DNA]</scope>
    <source>
        <strain evidence="1 2">MAH-3</strain>
    </source>
</reference>